<dbReference type="Proteomes" id="UP000775547">
    <property type="component" value="Unassembled WGS sequence"/>
</dbReference>
<gene>
    <name evidence="3" type="ORF">DXG03_003189</name>
</gene>
<evidence type="ECO:0000313" key="4">
    <source>
        <dbReference type="Proteomes" id="UP000775547"/>
    </source>
</evidence>
<evidence type="ECO:0000256" key="2">
    <source>
        <dbReference type="SAM" id="MobiDB-lite"/>
    </source>
</evidence>
<evidence type="ECO:0008006" key="5">
    <source>
        <dbReference type="Google" id="ProtNLM"/>
    </source>
</evidence>
<keyword evidence="4" id="KW-1185">Reference proteome</keyword>
<reference evidence="3" key="1">
    <citation type="submission" date="2020-07" db="EMBL/GenBank/DDBJ databases">
        <authorList>
            <person name="Nieuwenhuis M."/>
            <person name="Van De Peppel L.J.J."/>
        </authorList>
    </citation>
    <scope>NUCLEOTIDE SEQUENCE</scope>
    <source>
        <strain evidence="3">AP01</strain>
        <tissue evidence="3">Mycelium</tissue>
    </source>
</reference>
<feature type="compositionally biased region" description="Polar residues" evidence="2">
    <location>
        <begin position="170"/>
        <end position="194"/>
    </location>
</feature>
<feature type="compositionally biased region" description="Polar residues" evidence="2">
    <location>
        <begin position="137"/>
        <end position="149"/>
    </location>
</feature>
<accession>A0A9P7GEH5</accession>
<dbReference type="GO" id="GO:0003700">
    <property type="term" value="F:DNA-binding transcription factor activity"/>
    <property type="evidence" value="ECO:0007669"/>
    <property type="project" value="InterPro"/>
</dbReference>
<dbReference type="EMBL" id="JABCKV010000002">
    <property type="protein sequence ID" value="KAG5648578.1"/>
    <property type="molecule type" value="Genomic_DNA"/>
</dbReference>
<feature type="compositionally biased region" description="Polar residues" evidence="2">
    <location>
        <begin position="48"/>
        <end position="80"/>
    </location>
</feature>
<dbReference type="OrthoDB" id="5418639at2759"/>
<comment type="caution">
    <text evidence="3">The sequence shown here is derived from an EMBL/GenBank/DDBJ whole genome shotgun (WGS) entry which is preliminary data.</text>
</comment>
<feature type="compositionally biased region" description="Polar residues" evidence="2">
    <location>
        <begin position="20"/>
        <end position="38"/>
    </location>
</feature>
<dbReference type="InterPro" id="IPR046347">
    <property type="entry name" value="bZIP_sf"/>
</dbReference>
<dbReference type="AlphaFoldDB" id="A0A9P7GEH5"/>
<organism evidence="3 4">
    <name type="scientific">Asterophora parasitica</name>
    <dbReference type="NCBI Taxonomy" id="117018"/>
    <lineage>
        <taxon>Eukaryota</taxon>
        <taxon>Fungi</taxon>
        <taxon>Dikarya</taxon>
        <taxon>Basidiomycota</taxon>
        <taxon>Agaricomycotina</taxon>
        <taxon>Agaricomycetes</taxon>
        <taxon>Agaricomycetidae</taxon>
        <taxon>Agaricales</taxon>
        <taxon>Tricholomatineae</taxon>
        <taxon>Lyophyllaceae</taxon>
        <taxon>Asterophora</taxon>
    </lineage>
</organism>
<proteinExistence type="predicted"/>
<dbReference type="SUPFAM" id="SSF57959">
    <property type="entry name" value="Leucine zipper domain"/>
    <property type="match status" value="1"/>
</dbReference>
<sequence>MTPSQKRVKLMEEALRDVTPESQTQSTGQAFTPSQGSGRLNAIEEALTLSQPRHNSEMSSPSRNPTALLSSPSHPRNPKTSCGEPSHILLPMALPADTHKDSDDEEEALWAQLATPPTTSSPLIESPILDRHLPRVGNSTSAVQENATVTKGEPSHWRSDDPENPFDDSFPQSQATNSTSMSNPYVAASTNLSPRESPGLSADWIASTISGLNDIPEYLRKLERKALAAERSNIAKARRIANLEERVERLEEENEALKKSQNAYKSSGGIH</sequence>
<protein>
    <recommendedName>
        <fullName evidence="5">BZIP domain-containing protein</fullName>
    </recommendedName>
</protein>
<evidence type="ECO:0000313" key="3">
    <source>
        <dbReference type="EMBL" id="KAG5648578.1"/>
    </source>
</evidence>
<evidence type="ECO:0000256" key="1">
    <source>
        <dbReference type="SAM" id="Coils"/>
    </source>
</evidence>
<name>A0A9P7GEH5_9AGAR</name>
<feature type="region of interest" description="Disordered" evidence="2">
    <location>
        <begin position="15"/>
        <end position="199"/>
    </location>
</feature>
<feature type="coiled-coil region" evidence="1">
    <location>
        <begin position="233"/>
        <end position="267"/>
    </location>
</feature>
<keyword evidence="1" id="KW-0175">Coiled coil</keyword>
<reference evidence="3" key="2">
    <citation type="submission" date="2021-10" db="EMBL/GenBank/DDBJ databases">
        <title>Phylogenomics reveals ancestral predisposition of the termite-cultivated fungus Termitomyces towards a domesticated lifestyle.</title>
        <authorList>
            <person name="Auxier B."/>
            <person name="Grum-Grzhimaylo A."/>
            <person name="Cardenas M.E."/>
            <person name="Lodge J.D."/>
            <person name="Laessoe T."/>
            <person name="Pedersen O."/>
            <person name="Smith M.E."/>
            <person name="Kuyper T.W."/>
            <person name="Franco-Molano E.A."/>
            <person name="Baroni T.J."/>
            <person name="Aanen D.K."/>
        </authorList>
    </citation>
    <scope>NUCLEOTIDE SEQUENCE</scope>
    <source>
        <strain evidence="3">AP01</strain>
        <tissue evidence="3">Mycelium</tissue>
    </source>
</reference>